<dbReference type="Proteomes" id="UP000504609">
    <property type="component" value="Unplaced"/>
</dbReference>
<dbReference type="PANTHER" id="PTHR44099:SF4">
    <property type="entry name" value="RABCONNECTIN-3B, ISOFORM A"/>
    <property type="match status" value="1"/>
</dbReference>
<accession>A0A6J1FUI1</accession>
<dbReference type="Pfam" id="PF00400">
    <property type="entry name" value="WD40"/>
    <property type="match status" value="1"/>
</dbReference>
<dbReference type="InterPro" id="IPR036322">
    <property type="entry name" value="WD40_repeat_dom_sf"/>
</dbReference>
<reference evidence="5" key="1">
    <citation type="submission" date="2025-08" db="UniProtKB">
        <authorList>
            <consortium name="RefSeq"/>
        </authorList>
    </citation>
    <scope>IDENTIFICATION</scope>
    <source>
        <tissue evidence="5">Young leaves</tissue>
    </source>
</reference>
<keyword evidence="4" id="KW-1185">Reference proteome</keyword>
<dbReference type="PANTHER" id="PTHR44099">
    <property type="entry name" value="RABCONNECTIN-3B, ISOFORM A"/>
    <property type="match status" value="1"/>
</dbReference>
<evidence type="ECO:0000313" key="4">
    <source>
        <dbReference type="Proteomes" id="UP000504609"/>
    </source>
</evidence>
<dbReference type="InterPro" id="IPR049916">
    <property type="entry name" value="WDR72-like"/>
</dbReference>
<dbReference type="GeneID" id="111447401"/>
<feature type="repeat" description="WD" evidence="3">
    <location>
        <begin position="563"/>
        <end position="609"/>
    </location>
</feature>
<sequence length="1503" mass="165589">MKCRSVACIWTGTPLSHRVTATAVLSHPPTLYTGGSDGSIIWWNLSFSDSSSEIEPVAVLCGHAATIVDLGICYPLISGTSETEISSNAEVNSTSETCGALVSACSDGVLCIWSRRSGHCRHRRKLPAWVGSPSMVRTIPSKPRYVCIGCYFIDNAHSSDHHSVDHTERSEASANKEYRHRNHSKCSFVIFDTYTLSIVQTVVHGNLSIGSLRYMAIVSPLTGEGNHSAVLVDSFGRLQMVSTSNYQDKVDEASLHNSSQVDISIWDEVLSERGLVLSVATKRNIIAFLLPDRCVFKLLINGLMVGELFFTDILFGVNEVTSQTHAAGAMFLEGGDELNNMDSQTCPETFVEKFAVWNSGGHAIVYMISFANNTFEYKLLYEIPASFNSSDVRLSISFIQLNKHVIRIESLSSQIEEPYHWTSSITIWSLQEKHHVHGNSYLKCKMVGESSSLAEWISDSTCYSEFVGQYGVGSELNSQRLSDSSSGSVNDLYLGGGNNFVQKGQIISSSMVISDSLSTPYAVVYGYFSGDIQILKLDLFQDLPSHSGSPHCEVNHHVPQLYLSGHMGPVLCLAVHRIMGKGNEQVLLSGSMDCTIRIWDLESGNLIMVMHHHVAPVRQIILPPAHTDHPWSSCFLSVGEDSCVALASLETLKVERMFPGHRNYPEKVVWDGVRGYIACMCSNHSSTSDTVDILYIWDIKTGARERIIPGEASHSVFDYFCKGVGKSLSGSVLNGNTSASSLFYTIVEDGSLNDSVSSYGQSTDTLEAMAHLTNKVESGMSNGHARIQNSAKSFLNSLYNSESEQHPIKCSCPFPGIATISFDLKALMSFNQKAMSMVNRNNIEDTAVPKDQQARMSSPNAKDNKMDDPLAHEISTEYSEELNWISSYEECLIRFSLSFLHVWGVDSDLDNLLVTDMKLKKPESFIVGSGLQGDKGSLTVTFRGLKAVLELWKSSAEFCAMRSLMILSLAQHMISLFHSGSSASSALAAFYMRNFVDKVPDIKPPLLQLLVSFWQDESEHVRMAARSLFHCAASRAIPLPLRGRRSTEHGGLSEIGDSDNELDCLNVNEKSDNVISSACIPKSEEVSQVEEFSVRNWLETYEIQDWISCVGGKSQDALTSHLIVAAALSIWYRSLVKKILPMLVVHSLVKLVKSMNDKYSSTAAELLAEGMDNTWKACLGNEIPHLIEDVLLQLEYVSGPSANQLVQNSALPVSIRETLVEVLLPNLAMADIPGFLTIIESQIWSTASDSPVHLVSLKTLIRVVRGCPRNLAPYLDKAVNFILQIMDPSNSVLRKICYQSSMAALKEVVHVFPMVSLNDSWTRLAVGDVIGEINSASIRVYDLQSVTKIKVLDASGPPGLPSLLAAGSEKAVRTSISALSFSPDGEGVVAFSEHGLMIRWWSLGSVWWEKLSRNFVPVQCTKVIFVSPWEGFSPNSSRLSIMASATDSSDRQADVQDYVRDLSHADILKILIHSLDLSYRLEWTGERKLQLTRHGNELGSFQI</sequence>
<evidence type="ECO:0000313" key="5">
    <source>
        <dbReference type="RefSeq" id="XP_022942318.1"/>
    </source>
</evidence>
<dbReference type="SUPFAM" id="SSF50978">
    <property type="entry name" value="WD40 repeat-like"/>
    <property type="match status" value="1"/>
</dbReference>
<protein>
    <submittedName>
        <fullName evidence="5">Uncharacterized protein LOC111447401 isoform X1</fullName>
    </submittedName>
</protein>
<dbReference type="GO" id="GO:0005737">
    <property type="term" value="C:cytoplasm"/>
    <property type="evidence" value="ECO:0007669"/>
    <property type="project" value="TreeGrafter"/>
</dbReference>
<gene>
    <name evidence="5" type="primary">LOC111447401</name>
</gene>
<name>A0A6J1FUI1_CUCMO</name>
<evidence type="ECO:0000256" key="2">
    <source>
        <dbReference type="ARBA" id="ARBA00022737"/>
    </source>
</evidence>
<dbReference type="PROSITE" id="PS50082">
    <property type="entry name" value="WD_REPEATS_2"/>
    <property type="match status" value="1"/>
</dbReference>
<proteinExistence type="predicted"/>
<dbReference type="InterPro" id="IPR019775">
    <property type="entry name" value="WD40_repeat_CS"/>
</dbReference>
<dbReference type="RefSeq" id="XP_022942318.1">
    <property type="nucleotide sequence ID" value="XM_023086550.1"/>
</dbReference>
<dbReference type="SMART" id="SM00320">
    <property type="entry name" value="WD40"/>
    <property type="match status" value="6"/>
</dbReference>
<keyword evidence="1 3" id="KW-0853">WD repeat</keyword>
<dbReference type="Gene3D" id="2.130.10.10">
    <property type="entry name" value="YVTN repeat-like/Quinoprotein amine dehydrogenase"/>
    <property type="match status" value="2"/>
</dbReference>
<dbReference type="PROSITE" id="PS00678">
    <property type="entry name" value="WD_REPEATS_1"/>
    <property type="match status" value="1"/>
</dbReference>
<dbReference type="SUPFAM" id="SSF48371">
    <property type="entry name" value="ARM repeat"/>
    <property type="match status" value="1"/>
</dbReference>
<dbReference type="InterPro" id="IPR016024">
    <property type="entry name" value="ARM-type_fold"/>
</dbReference>
<dbReference type="InterPro" id="IPR015943">
    <property type="entry name" value="WD40/YVTN_repeat-like_dom_sf"/>
</dbReference>
<evidence type="ECO:0000256" key="3">
    <source>
        <dbReference type="PROSITE-ProRule" id="PRU00221"/>
    </source>
</evidence>
<evidence type="ECO:0000256" key="1">
    <source>
        <dbReference type="ARBA" id="ARBA00022574"/>
    </source>
</evidence>
<dbReference type="InterPro" id="IPR001680">
    <property type="entry name" value="WD40_rpt"/>
</dbReference>
<keyword evidence="2" id="KW-0677">Repeat</keyword>
<organism evidence="4 5">
    <name type="scientific">Cucurbita moschata</name>
    <name type="common">Winter crookneck squash</name>
    <name type="synonym">Cucurbita pepo var. moschata</name>
    <dbReference type="NCBI Taxonomy" id="3662"/>
    <lineage>
        <taxon>Eukaryota</taxon>
        <taxon>Viridiplantae</taxon>
        <taxon>Streptophyta</taxon>
        <taxon>Embryophyta</taxon>
        <taxon>Tracheophyta</taxon>
        <taxon>Spermatophyta</taxon>
        <taxon>Magnoliopsida</taxon>
        <taxon>eudicotyledons</taxon>
        <taxon>Gunneridae</taxon>
        <taxon>Pentapetalae</taxon>
        <taxon>rosids</taxon>
        <taxon>fabids</taxon>
        <taxon>Cucurbitales</taxon>
        <taxon>Cucurbitaceae</taxon>
        <taxon>Cucurbiteae</taxon>
        <taxon>Cucurbita</taxon>
    </lineage>
</organism>
<dbReference type="KEGG" id="cmos:111447401"/>
<dbReference type="PROSITE" id="PS50294">
    <property type="entry name" value="WD_REPEATS_REGION"/>
    <property type="match status" value="1"/>
</dbReference>